<reference evidence="2" key="1">
    <citation type="journal article" date="2008" name="Nat. Genet.">
        <title>The Pristionchus pacificus genome provides a unique perspective on nematode lifestyle and parasitism.</title>
        <authorList>
            <person name="Dieterich C."/>
            <person name="Clifton S.W."/>
            <person name="Schuster L.N."/>
            <person name="Chinwalla A."/>
            <person name="Delehaunty K."/>
            <person name="Dinkelacker I."/>
            <person name="Fulton L."/>
            <person name="Fulton R."/>
            <person name="Godfrey J."/>
            <person name="Minx P."/>
            <person name="Mitreva M."/>
            <person name="Roeseler W."/>
            <person name="Tian H."/>
            <person name="Witte H."/>
            <person name="Yang S.P."/>
            <person name="Wilson R.K."/>
            <person name="Sommer R.J."/>
        </authorList>
    </citation>
    <scope>NUCLEOTIDE SEQUENCE [LARGE SCALE GENOMIC DNA]</scope>
    <source>
        <strain evidence="2">PS312</strain>
    </source>
</reference>
<name>A0A2A6BTF5_PRIPA</name>
<accession>A0A2A6BTF5</accession>
<gene>
    <name evidence="1" type="primary">WBGene00275620</name>
</gene>
<dbReference type="EnsemblMetazoa" id="PPA37251.1">
    <property type="protein sequence ID" value="PPA37251.1"/>
    <property type="gene ID" value="WBGene00275620"/>
</dbReference>
<reference evidence="1" key="2">
    <citation type="submission" date="2022-06" db="UniProtKB">
        <authorList>
            <consortium name="EnsemblMetazoa"/>
        </authorList>
    </citation>
    <scope>IDENTIFICATION</scope>
    <source>
        <strain evidence="1">PS312</strain>
    </source>
</reference>
<sequence length="101" mass="11259">MGLGGLLEIIVFFLYAFIGIRISRLKLKQNVARSTIKTTIAAVLVSTGGTAIVIVFLPHMITKQLFGFQIWSDAVFNGLFKLAFAYNNAVTPWVMLIYYPN</sequence>
<evidence type="ECO:0000313" key="2">
    <source>
        <dbReference type="Proteomes" id="UP000005239"/>
    </source>
</evidence>
<protein>
    <submittedName>
        <fullName evidence="1">Uncharacterized protein</fullName>
    </submittedName>
</protein>
<dbReference type="AlphaFoldDB" id="A0A2A6BTF5"/>
<organism evidence="1 2">
    <name type="scientific">Pristionchus pacificus</name>
    <name type="common">Parasitic nematode worm</name>
    <dbReference type="NCBI Taxonomy" id="54126"/>
    <lineage>
        <taxon>Eukaryota</taxon>
        <taxon>Metazoa</taxon>
        <taxon>Ecdysozoa</taxon>
        <taxon>Nematoda</taxon>
        <taxon>Chromadorea</taxon>
        <taxon>Rhabditida</taxon>
        <taxon>Rhabditina</taxon>
        <taxon>Diplogasteromorpha</taxon>
        <taxon>Diplogasteroidea</taxon>
        <taxon>Neodiplogasteridae</taxon>
        <taxon>Pristionchus</taxon>
    </lineage>
</organism>
<accession>A0A8R1URV5</accession>
<evidence type="ECO:0000313" key="1">
    <source>
        <dbReference type="EnsemblMetazoa" id="PPA37251.1"/>
    </source>
</evidence>
<dbReference type="Proteomes" id="UP000005239">
    <property type="component" value="Unassembled WGS sequence"/>
</dbReference>
<proteinExistence type="predicted"/>
<keyword evidence="2" id="KW-1185">Reference proteome</keyword>